<feature type="compositionally biased region" description="Polar residues" evidence="1">
    <location>
        <begin position="83"/>
        <end position="99"/>
    </location>
</feature>
<dbReference type="EMBL" id="BSYO01000035">
    <property type="protein sequence ID" value="GMH29051.1"/>
    <property type="molecule type" value="Genomic_DNA"/>
</dbReference>
<protein>
    <submittedName>
        <fullName evidence="2">Uncharacterized protein</fullName>
    </submittedName>
</protein>
<dbReference type="Proteomes" id="UP001279734">
    <property type="component" value="Unassembled WGS sequence"/>
</dbReference>
<evidence type="ECO:0000313" key="3">
    <source>
        <dbReference type="Proteomes" id="UP001279734"/>
    </source>
</evidence>
<name>A0AAD3TH34_NEPGR</name>
<dbReference type="AlphaFoldDB" id="A0AAD3TH34"/>
<evidence type="ECO:0000313" key="2">
    <source>
        <dbReference type="EMBL" id="GMH29051.1"/>
    </source>
</evidence>
<gene>
    <name evidence="2" type="ORF">Nepgr_030894</name>
</gene>
<feature type="region of interest" description="Disordered" evidence="1">
    <location>
        <begin position="82"/>
        <end position="175"/>
    </location>
</feature>
<reference evidence="2" key="1">
    <citation type="submission" date="2023-05" db="EMBL/GenBank/DDBJ databases">
        <title>Nepenthes gracilis genome sequencing.</title>
        <authorList>
            <person name="Fukushima K."/>
        </authorList>
    </citation>
    <scope>NUCLEOTIDE SEQUENCE</scope>
    <source>
        <strain evidence="2">SING2019-196</strain>
    </source>
</reference>
<comment type="caution">
    <text evidence="2">The sequence shown here is derived from an EMBL/GenBank/DDBJ whole genome shotgun (WGS) entry which is preliminary data.</text>
</comment>
<accession>A0AAD3TH34</accession>
<organism evidence="2 3">
    <name type="scientific">Nepenthes gracilis</name>
    <name type="common">Slender pitcher plant</name>
    <dbReference type="NCBI Taxonomy" id="150966"/>
    <lineage>
        <taxon>Eukaryota</taxon>
        <taxon>Viridiplantae</taxon>
        <taxon>Streptophyta</taxon>
        <taxon>Embryophyta</taxon>
        <taxon>Tracheophyta</taxon>
        <taxon>Spermatophyta</taxon>
        <taxon>Magnoliopsida</taxon>
        <taxon>eudicotyledons</taxon>
        <taxon>Gunneridae</taxon>
        <taxon>Pentapetalae</taxon>
        <taxon>Caryophyllales</taxon>
        <taxon>Nepenthaceae</taxon>
        <taxon>Nepenthes</taxon>
    </lineage>
</organism>
<keyword evidence="3" id="KW-1185">Reference proteome</keyword>
<proteinExistence type="predicted"/>
<feature type="compositionally biased region" description="Polar residues" evidence="1">
    <location>
        <begin position="107"/>
        <end position="116"/>
    </location>
</feature>
<evidence type="ECO:0000256" key="1">
    <source>
        <dbReference type="SAM" id="MobiDB-lite"/>
    </source>
</evidence>
<sequence length="175" mass="19527">MKSALIPFLRNRENRVHNLGSSIHASENPLRQNLVQNAIAQLKTTTMVSVIESELNNSKRLSAHRIQGPHPDTHDQKAIRHYQQLQEGSRPINPQNSKQLPKLASKRQPTSGQATDLHSFEMLQSRIQPDNSEPPAPRARPSTIAWSLRSNSRNHRPPSQKIAQAGAPAAEQPSE</sequence>